<dbReference type="Proteomes" id="UP000095280">
    <property type="component" value="Unplaced"/>
</dbReference>
<evidence type="ECO:0000313" key="1">
    <source>
        <dbReference type="Proteomes" id="UP000095280"/>
    </source>
</evidence>
<name>A0A1I8J2C0_9PLAT</name>
<organism evidence="1 2">
    <name type="scientific">Macrostomum lignano</name>
    <dbReference type="NCBI Taxonomy" id="282301"/>
    <lineage>
        <taxon>Eukaryota</taxon>
        <taxon>Metazoa</taxon>
        <taxon>Spiralia</taxon>
        <taxon>Lophotrochozoa</taxon>
        <taxon>Platyhelminthes</taxon>
        <taxon>Rhabditophora</taxon>
        <taxon>Macrostomorpha</taxon>
        <taxon>Macrostomida</taxon>
        <taxon>Macrostomidae</taxon>
        <taxon>Macrostomum</taxon>
    </lineage>
</organism>
<proteinExistence type="predicted"/>
<dbReference type="AlphaFoldDB" id="A0A1I8J2C0"/>
<reference evidence="2" key="1">
    <citation type="submission" date="2016-11" db="UniProtKB">
        <authorList>
            <consortium name="WormBaseParasite"/>
        </authorList>
    </citation>
    <scope>IDENTIFICATION</scope>
</reference>
<dbReference type="WBParaSite" id="maker-uti_cns_0045711-snap-gene-2.7-mRNA-1">
    <property type="protein sequence ID" value="maker-uti_cns_0045711-snap-gene-2.7-mRNA-1"/>
    <property type="gene ID" value="maker-uti_cns_0045711-snap-gene-2.7"/>
</dbReference>
<keyword evidence="1" id="KW-1185">Reference proteome</keyword>
<sequence>IDKSHSKFLRAQGALRDAAEQPLQRGRVGQLAAGWPLHTGNGHRGQCWQTWELGEPGTTAVWGHGSGVCKRHEEGQRLLQQPGLILGAAKQRQPSALQQAVHRLSHALRVARVGGHKAEHSGRVGCD</sequence>
<protein>
    <submittedName>
        <fullName evidence="2">Histone H3</fullName>
    </submittedName>
</protein>
<evidence type="ECO:0000313" key="2">
    <source>
        <dbReference type="WBParaSite" id="maker-uti_cns_0045711-snap-gene-2.7-mRNA-1"/>
    </source>
</evidence>
<accession>A0A1I8J2C0</accession>